<dbReference type="KEGG" id="bfo:118426205"/>
<accession>A0A9J7M111</accession>
<reference evidence="2" key="1">
    <citation type="journal article" date="2020" name="Nat. Ecol. Evol.">
        <title>Deeply conserved synteny resolves early events in vertebrate evolution.</title>
        <authorList>
            <person name="Simakov O."/>
            <person name="Marletaz F."/>
            <person name="Yue J.X."/>
            <person name="O'Connell B."/>
            <person name="Jenkins J."/>
            <person name="Brandt A."/>
            <person name="Calef R."/>
            <person name="Tung C.H."/>
            <person name="Huang T.K."/>
            <person name="Schmutz J."/>
            <person name="Satoh N."/>
            <person name="Yu J.K."/>
            <person name="Putnam N.H."/>
            <person name="Green R.E."/>
            <person name="Rokhsar D.S."/>
        </authorList>
    </citation>
    <scope>NUCLEOTIDE SEQUENCE [LARGE SCALE GENOMIC DNA]</scope>
    <source>
        <strain evidence="2">S238N-H82</strain>
    </source>
</reference>
<dbReference type="RefSeq" id="XP_035691364.1">
    <property type="nucleotide sequence ID" value="XM_035835471.1"/>
</dbReference>
<evidence type="ECO:0000313" key="2">
    <source>
        <dbReference type="Proteomes" id="UP000001554"/>
    </source>
</evidence>
<evidence type="ECO:0000256" key="1">
    <source>
        <dbReference type="SAM" id="MobiDB-lite"/>
    </source>
</evidence>
<feature type="compositionally biased region" description="Basic and acidic residues" evidence="1">
    <location>
        <begin position="32"/>
        <end position="41"/>
    </location>
</feature>
<proteinExistence type="predicted"/>
<organism evidence="2 3">
    <name type="scientific">Branchiostoma floridae</name>
    <name type="common">Florida lancelet</name>
    <name type="synonym">Amphioxus</name>
    <dbReference type="NCBI Taxonomy" id="7739"/>
    <lineage>
        <taxon>Eukaryota</taxon>
        <taxon>Metazoa</taxon>
        <taxon>Chordata</taxon>
        <taxon>Cephalochordata</taxon>
        <taxon>Leptocardii</taxon>
        <taxon>Amphioxiformes</taxon>
        <taxon>Branchiostomatidae</taxon>
        <taxon>Branchiostoma</taxon>
    </lineage>
</organism>
<feature type="region of interest" description="Disordered" evidence="1">
    <location>
        <begin position="144"/>
        <end position="169"/>
    </location>
</feature>
<reference evidence="3" key="2">
    <citation type="submission" date="2025-08" db="UniProtKB">
        <authorList>
            <consortium name="RefSeq"/>
        </authorList>
    </citation>
    <scope>IDENTIFICATION</scope>
    <source>
        <strain evidence="3">S238N-H82</strain>
        <tissue evidence="3">Testes</tissue>
    </source>
</reference>
<dbReference type="OrthoDB" id="10237521at2759"/>
<dbReference type="OMA" id="MEWNSAF"/>
<name>A0A9J7M111_BRAFL</name>
<dbReference type="AlphaFoldDB" id="A0A9J7M111"/>
<evidence type="ECO:0000313" key="3">
    <source>
        <dbReference type="RefSeq" id="XP_035691364.1"/>
    </source>
</evidence>
<dbReference type="GeneID" id="118426205"/>
<feature type="region of interest" description="Disordered" evidence="1">
    <location>
        <begin position="1"/>
        <end position="41"/>
    </location>
</feature>
<feature type="region of interest" description="Disordered" evidence="1">
    <location>
        <begin position="90"/>
        <end position="109"/>
    </location>
</feature>
<keyword evidence="2" id="KW-1185">Reference proteome</keyword>
<sequence>MAENLSPPGDTEFSALFDADTESPPDDSDSMEIDRRSTGDTVVEHEFDSDATFCSEVEWGEDLEIGPPLRSSTPVHTPTDNMEWNSAFAPIASSRPTDTSPEYPDWDTSADMFASSSFEEPLPGPAEEEALDLRTVIPETQNITQVPAHQIQQPPPNTTARQTEHGYSDDSVLDLRTVIPETQFF</sequence>
<feature type="compositionally biased region" description="Acidic residues" evidence="1">
    <location>
        <begin position="19"/>
        <end position="31"/>
    </location>
</feature>
<protein>
    <submittedName>
        <fullName evidence="3">Uncharacterized protein LOC118426205</fullName>
    </submittedName>
</protein>
<gene>
    <name evidence="3" type="primary">LOC118426205</name>
</gene>
<dbReference type="Proteomes" id="UP000001554">
    <property type="component" value="Chromosome 11"/>
</dbReference>